<keyword evidence="5" id="KW-1185">Reference proteome</keyword>
<dbReference type="PANTHER" id="PTHR18964">
    <property type="entry name" value="ROK (REPRESSOR, ORF, KINASE) FAMILY"/>
    <property type="match status" value="1"/>
</dbReference>
<evidence type="ECO:0000256" key="1">
    <source>
        <dbReference type="ARBA" id="ARBA00006479"/>
    </source>
</evidence>
<dbReference type="Proteomes" id="UP000297429">
    <property type="component" value="Unassembled WGS sequence"/>
</dbReference>
<dbReference type="EMBL" id="RCCK01000011">
    <property type="protein sequence ID" value="RLJ76783.1"/>
    <property type="molecule type" value="Genomic_DNA"/>
</dbReference>
<dbReference type="Pfam" id="PF00480">
    <property type="entry name" value="ROK"/>
    <property type="match status" value="1"/>
</dbReference>
<dbReference type="GO" id="GO:0016301">
    <property type="term" value="F:kinase activity"/>
    <property type="evidence" value="ECO:0007669"/>
    <property type="project" value="UniProtKB-KW"/>
</dbReference>
<dbReference type="InterPro" id="IPR043129">
    <property type="entry name" value="ATPase_NBD"/>
</dbReference>
<evidence type="ECO:0000313" key="2">
    <source>
        <dbReference type="EMBL" id="RLJ76783.1"/>
    </source>
</evidence>
<dbReference type="PANTHER" id="PTHR18964:SF149">
    <property type="entry name" value="BIFUNCTIONAL UDP-N-ACETYLGLUCOSAMINE 2-EPIMERASE_N-ACETYLMANNOSAMINE KINASE"/>
    <property type="match status" value="1"/>
</dbReference>
<organism evidence="2 4">
    <name type="scientific">Pedobacter alluvionis</name>
    <dbReference type="NCBI Taxonomy" id="475253"/>
    <lineage>
        <taxon>Bacteria</taxon>
        <taxon>Pseudomonadati</taxon>
        <taxon>Bacteroidota</taxon>
        <taxon>Sphingobacteriia</taxon>
        <taxon>Sphingobacteriales</taxon>
        <taxon>Sphingobacteriaceae</taxon>
        <taxon>Pedobacter</taxon>
    </lineage>
</organism>
<dbReference type="Gene3D" id="3.30.420.40">
    <property type="match status" value="2"/>
</dbReference>
<comment type="similarity">
    <text evidence="1">Belongs to the ROK (NagC/XylR) family.</text>
</comment>
<accession>A0A497Y1N4</accession>
<gene>
    <name evidence="2" type="ORF">BCL90_1827</name>
    <name evidence="3" type="ORF">E3V97_07865</name>
</gene>
<sequence>MSATTKKAQRLRADIIKLLYYEKKSSLTDLSKRTKKSLPLITSTVNTLIEDGLIIEQGLAPSTGGRRPLNFLLNPDYKRYIIAVAMDQLTSQLTIYDLSNNQILPTQLIDLDMTERKSADTLIEFIDRCIKKSTIDKENLLGIGIGMPGFVNAEKGMNYSFMQIENDISLQDYLAKKLSLPVYIENDSSLIALAELNFGEARNLKDVLVVNIGWGTGLGMIINGKLYRGSSGYAGEFSHIPLSNSNTLCSCGKRGCLEVETSLLVMVQKAESAVKNGEETSLKALFNDKSKSHVDHFLNAVVKQDPVAISILADAAFQIGKGLATLIHIMNPERIVLSGRGAKAGKMLLPPIQQAINEFCIPRVAEQTEIKLSTLTDEAELLAAASLMVENSLFE</sequence>
<dbReference type="Gene3D" id="1.10.10.10">
    <property type="entry name" value="Winged helix-like DNA-binding domain superfamily/Winged helix DNA-binding domain"/>
    <property type="match status" value="1"/>
</dbReference>
<evidence type="ECO:0000313" key="5">
    <source>
        <dbReference type="Proteomes" id="UP000297429"/>
    </source>
</evidence>
<dbReference type="SUPFAM" id="SSF53067">
    <property type="entry name" value="Actin-like ATPase domain"/>
    <property type="match status" value="1"/>
</dbReference>
<dbReference type="OrthoDB" id="9810372at2"/>
<dbReference type="InterPro" id="IPR036390">
    <property type="entry name" value="WH_DNA-bd_sf"/>
</dbReference>
<evidence type="ECO:0000313" key="3">
    <source>
        <dbReference type="EMBL" id="TFB33950.1"/>
    </source>
</evidence>
<evidence type="ECO:0000313" key="4">
    <source>
        <dbReference type="Proteomes" id="UP000273898"/>
    </source>
</evidence>
<keyword evidence="2" id="KW-0808">Transferase</keyword>
<reference evidence="2 4" key="1">
    <citation type="submission" date="2018-10" db="EMBL/GenBank/DDBJ databases">
        <title>Genomic Encyclopedia of Archaeal and Bacterial Type Strains, Phase II (KMG-II): from individual species to whole genera.</title>
        <authorList>
            <person name="Goeker M."/>
        </authorList>
    </citation>
    <scope>NUCLEOTIDE SEQUENCE [LARGE SCALE GENOMIC DNA]</scope>
    <source>
        <strain evidence="2 4">DSM 19624</strain>
    </source>
</reference>
<dbReference type="Proteomes" id="UP000273898">
    <property type="component" value="Unassembled WGS sequence"/>
</dbReference>
<dbReference type="AlphaFoldDB" id="A0A497Y1N4"/>
<protein>
    <submittedName>
        <fullName evidence="2">Putative NBD/HSP70 family sugar kinase</fullName>
    </submittedName>
    <submittedName>
        <fullName evidence="3">ROK family protein</fullName>
    </submittedName>
</protein>
<reference evidence="3 5" key="2">
    <citation type="submission" date="2019-03" db="EMBL/GenBank/DDBJ databases">
        <authorList>
            <person name="He R.-H."/>
        </authorList>
    </citation>
    <scope>NUCLEOTIDE SEQUENCE [LARGE SCALE GENOMIC DNA]</scope>
    <source>
        <strain evidence="3 5">DSM 19624</strain>
    </source>
</reference>
<comment type="caution">
    <text evidence="2">The sequence shown here is derived from an EMBL/GenBank/DDBJ whole genome shotgun (WGS) entry which is preliminary data.</text>
</comment>
<dbReference type="RefSeq" id="WP_121283640.1">
    <property type="nucleotide sequence ID" value="NZ_RCCK01000011.1"/>
</dbReference>
<name>A0A497Y1N4_9SPHI</name>
<dbReference type="InterPro" id="IPR036388">
    <property type="entry name" value="WH-like_DNA-bd_sf"/>
</dbReference>
<proteinExistence type="inferred from homology"/>
<dbReference type="InterPro" id="IPR000600">
    <property type="entry name" value="ROK"/>
</dbReference>
<keyword evidence="2" id="KW-0418">Kinase</keyword>
<dbReference type="EMBL" id="SOPX01000001">
    <property type="protein sequence ID" value="TFB33950.1"/>
    <property type="molecule type" value="Genomic_DNA"/>
</dbReference>
<dbReference type="SUPFAM" id="SSF46785">
    <property type="entry name" value="Winged helix' DNA-binding domain"/>
    <property type="match status" value="1"/>
</dbReference>